<accession>A0A1M5BUN3</accession>
<evidence type="ECO:0008006" key="5">
    <source>
        <dbReference type="Google" id="ProtNLM"/>
    </source>
</evidence>
<keyword evidence="2" id="KW-0812">Transmembrane</keyword>
<dbReference type="RefSeq" id="WP_073482431.1">
    <property type="nucleotide sequence ID" value="NZ_FQVN01000003.1"/>
</dbReference>
<feature type="transmembrane region" description="Helical" evidence="2">
    <location>
        <begin position="42"/>
        <end position="63"/>
    </location>
</feature>
<keyword evidence="2" id="KW-1133">Transmembrane helix</keyword>
<evidence type="ECO:0000313" key="3">
    <source>
        <dbReference type="EMBL" id="SHF46208.1"/>
    </source>
</evidence>
<gene>
    <name evidence="3" type="ORF">SAMN05444320_103741</name>
</gene>
<dbReference type="OrthoDB" id="8479889at2"/>
<sequence>MAPKQDKAAAKEAARARKQASRERRQQIFEAFRMQRREDKALVPWMLVALLGVAAVVFGLGWIWGLQWVFLPVGLAFGALAAVIVFGRRVQRNVYAKAEGQPGAAAWALENMKGRWRVTTAVAATTQLDTVHRVIGRPGVVLVAEGSAHRTKALLAQEKKRISRLVGDTPIYDVMVGNEQGQVPLSKLQSHLARLPRNITGAQMDSLENRLAALRSKGVGMPKGPLPQGAKMRSVQRAIRRR</sequence>
<dbReference type="STRING" id="2017.SAMN05444320_103741"/>
<organism evidence="3 4">
    <name type="scientific">Streptoalloteichus hindustanus</name>
    <dbReference type="NCBI Taxonomy" id="2017"/>
    <lineage>
        <taxon>Bacteria</taxon>
        <taxon>Bacillati</taxon>
        <taxon>Actinomycetota</taxon>
        <taxon>Actinomycetes</taxon>
        <taxon>Pseudonocardiales</taxon>
        <taxon>Pseudonocardiaceae</taxon>
        <taxon>Streptoalloteichus</taxon>
    </lineage>
</organism>
<reference evidence="3 4" key="1">
    <citation type="submission" date="2016-11" db="EMBL/GenBank/DDBJ databases">
        <authorList>
            <person name="Jaros S."/>
            <person name="Januszkiewicz K."/>
            <person name="Wedrychowicz H."/>
        </authorList>
    </citation>
    <scope>NUCLEOTIDE SEQUENCE [LARGE SCALE GENOMIC DNA]</scope>
    <source>
        <strain evidence="3 4">DSM 44523</strain>
    </source>
</reference>
<dbReference type="InterPro" id="IPR025445">
    <property type="entry name" value="DUF4191"/>
</dbReference>
<keyword evidence="2" id="KW-0472">Membrane</keyword>
<keyword evidence="4" id="KW-1185">Reference proteome</keyword>
<evidence type="ECO:0000313" key="4">
    <source>
        <dbReference type="Proteomes" id="UP000184501"/>
    </source>
</evidence>
<evidence type="ECO:0000256" key="1">
    <source>
        <dbReference type="SAM" id="MobiDB-lite"/>
    </source>
</evidence>
<protein>
    <recommendedName>
        <fullName evidence="5">DUF4191 domain-containing protein</fullName>
    </recommendedName>
</protein>
<name>A0A1M5BUN3_STRHI</name>
<dbReference type="Pfam" id="PF13829">
    <property type="entry name" value="DUF4191"/>
    <property type="match status" value="1"/>
</dbReference>
<feature type="transmembrane region" description="Helical" evidence="2">
    <location>
        <begin position="69"/>
        <end position="87"/>
    </location>
</feature>
<dbReference type="EMBL" id="FQVN01000003">
    <property type="protein sequence ID" value="SHF46208.1"/>
    <property type="molecule type" value="Genomic_DNA"/>
</dbReference>
<proteinExistence type="predicted"/>
<evidence type="ECO:0000256" key="2">
    <source>
        <dbReference type="SAM" id="Phobius"/>
    </source>
</evidence>
<dbReference type="Proteomes" id="UP000184501">
    <property type="component" value="Unassembled WGS sequence"/>
</dbReference>
<feature type="region of interest" description="Disordered" evidence="1">
    <location>
        <begin position="219"/>
        <end position="242"/>
    </location>
</feature>
<dbReference type="AlphaFoldDB" id="A0A1M5BUN3"/>
<feature type="region of interest" description="Disordered" evidence="1">
    <location>
        <begin position="1"/>
        <end position="22"/>
    </location>
</feature>